<organism evidence="2 3">
    <name type="scientific">Uncinocarpus reesii (strain UAMH 1704)</name>
    <dbReference type="NCBI Taxonomy" id="336963"/>
    <lineage>
        <taxon>Eukaryota</taxon>
        <taxon>Fungi</taxon>
        <taxon>Dikarya</taxon>
        <taxon>Ascomycota</taxon>
        <taxon>Pezizomycotina</taxon>
        <taxon>Eurotiomycetes</taxon>
        <taxon>Eurotiomycetidae</taxon>
        <taxon>Onygenales</taxon>
        <taxon>Onygenaceae</taxon>
        <taxon>Uncinocarpus</taxon>
    </lineage>
</organism>
<feature type="compositionally biased region" description="Acidic residues" evidence="1">
    <location>
        <begin position="90"/>
        <end position="115"/>
    </location>
</feature>
<dbReference type="RefSeq" id="XP_002543595.1">
    <property type="nucleotide sequence ID" value="XM_002543549.1"/>
</dbReference>
<protein>
    <submittedName>
        <fullName evidence="2">Uncharacterized protein</fullName>
    </submittedName>
</protein>
<feature type="region of interest" description="Disordered" evidence="1">
    <location>
        <begin position="86"/>
        <end position="121"/>
    </location>
</feature>
<dbReference type="KEGG" id="ure:UREG_03111"/>
<evidence type="ECO:0000313" key="2">
    <source>
        <dbReference type="EMBL" id="EEP78266.1"/>
    </source>
</evidence>
<keyword evidence="3" id="KW-1185">Reference proteome</keyword>
<dbReference type="Proteomes" id="UP000002058">
    <property type="component" value="Unassembled WGS sequence"/>
</dbReference>
<dbReference type="GeneID" id="8437740"/>
<gene>
    <name evidence="2" type="ORF">UREG_03111</name>
</gene>
<dbReference type="EMBL" id="CH476616">
    <property type="protein sequence ID" value="EEP78266.1"/>
    <property type="molecule type" value="Genomic_DNA"/>
</dbReference>
<feature type="region of interest" description="Disordered" evidence="1">
    <location>
        <begin position="40"/>
        <end position="64"/>
    </location>
</feature>
<accession>C4JP52</accession>
<dbReference type="HOGENOM" id="CLU_2039807_0_0_1"/>
<dbReference type="VEuPathDB" id="FungiDB:UREG_03111"/>
<dbReference type="AlphaFoldDB" id="C4JP52"/>
<reference evidence="3" key="1">
    <citation type="journal article" date="2009" name="Genome Res.">
        <title>Comparative genomic analyses of the human fungal pathogens Coccidioides and their relatives.</title>
        <authorList>
            <person name="Sharpton T.J."/>
            <person name="Stajich J.E."/>
            <person name="Rounsley S.D."/>
            <person name="Gardner M.J."/>
            <person name="Wortman J.R."/>
            <person name="Jordar V.S."/>
            <person name="Maiti R."/>
            <person name="Kodira C.D."/>
            <person name="Neafsey D.E."/>
            <person name="Zeng Q."/>
            <person name="Hung C.-Y."/>
            <person name="McMahan C."/>
            <person name="Muszewska A."/>
            <person name="Grynberg M."/>
            <person name="Mandel M.A."/>
            <person name="Kellner E.M."/>
            <person name="Barker B.M."/>
            <person name="Galgiani J.N."/>
            <person name="Orbach M.J."/>
            <person name="Kirkland T.N."/>
            <person name="Cole G.T."/>
            <person name="Henn M.R."/>
            <person name="Birren B.W."/>
            <person name="Taylor J.W."/>
        </authorList>
    </citation>
    <scope>NUCLEOTIDE SEQUENCE [LARGE SCALE GENOMIC DNA]</scope>
    <source>
        <strain evidence="3">UAMH 1704</strain>
    </source>
</reference>
<proteinExistence type="predicted"/>
<sequence>MRVLRRKRDWRGEAVVKLVDAGVKRAVVQQAVAVVEEGLAQHEGDGEVSGDYGESGQRGFDPDEEGAVADFLARGLFGAGLELVAGGEGWGEDVEEEEEERGEPEGEELDGESAEELNGWI</sequence>
<evidence type="ECO:0000313" key="3">
    <source>
        <dbReference type="Proteomes" id="UP000002058"/>
    </source>
</evidence>
<name>C4JP52_UNCRE</name>
<dbReference type="InParanoid" id="C4JP52"/>
<evidence type="ECO:0000256" key="1">
    <source>
        <dbReference type="SAM" id="MobiDB-lite"/>
    </source>
</evidence>